<dbReference type="PANTHER" id="PTHR10845:SF192">
    <property type="entry name" value="DOUBLE HIT, ISOFORM B"/>
    <property type="match status" value="1"/>
</dbReference>
<dbReference type="Proteomes" id="UP000663887">
    <property type="component" value="Unassembled WGS sequence"/>
</dbReference>
<dbReference type="Proteomes" id="UP000663855">
    <property type="component" value="Unassembled WGS sequence"/>
</dbReference>
<dbReference type="InterPro" id="IPR044926">
    <property type="entry name" value="RGS_subdomain_2"/>
</dbReference>
<evidence type="ECO:0000313" key="7">
    <source>
        <dbReference type="EMBL" id="CAF2113294.1"/>
    </source>
</evidence>
<dbReference type="Proteomes" id="UP000663856">
    <property type="component" value="Unassembled WGS sequence"/>
</dbReference>
<organism evidence="5 10">
    <name type="scientific">Rotaria magnacalcarata</name>
    <dbReference type="NCBI Taxonomy" id="392030"/>
    <lineage>
        <taxon>Eukaryota</taxon>
        <taxon>Metazoa</taxon>
        <taxon>Spiralia</taxon>
        <taxon>Gnathifera</taxon>
        <taxon>Rotifera</taxon>
        <taxon>Eurotatoria</taxon>
        <taxon>Bdelloidea</taxon>
        <taxon>Philodinida</taxon>
        <taxon>Philodinidae</taxon>
        <taxon>Rotaria</taxon>
    </lineage>
</organism>
<dbReference type="Pfam" id="PF00615">
    <property type="entry name" value="RGS"/>
    <property type="match status" value="1"/>
</dbReference>
<dbReference type="EMBL" id="CAJNRG010009380">
    <property type="protein sequence ID" value="CAF2113294.1"/>
    <property type="molecule type" value="Genomic_DNA"/>
</dbReference>
<sequence>MESERHPPSSSSSWLLSPHHDFSSLVSWPHHWQPESFEITTNNSSTIPLEMTQVVPERVARAKVANGNNNNNNSRKENSAIQKTRSQRSNSATLSAISVTCDTDSLSARPPNTSRPTQSTTKKSSMIFTTTNNIVASHSASALSNVSIMSPSSLGNHQPRKSSKPTACEINIINEKSNIVSSASTMSIPNKHFITTASSAIEGALPAAKALSIKHKSTLFDDHRSTRGVGKTVLEHLVFVFPENVRRLLSGPKNLTVRTDEGRQPAEPIDLADPPSLDEVRSWSDSFDKLMMCHAGRHYFREFLRSEYSEENFLFWMSCESLKNEQNPDIIEEKARLIYEDYISILSPKEVSLDSRVREVINRNMVEPSPHTFDEAQLQIYTLMHRDSYPRFINSHMYRRLLRNEDIKT</sequence>
<evidence type="ECO:0000313" key="10">
    <source>
        <dbReference type="Proteomes" id="UP000663856"/>
    </source>
</evidence>
<dbReference type="InterPro" id="IPR036305">
    <property type="entry name" value="RGS_sf"/>
</dbReference>
<dbReference type="AlphaFoldDB" id="A0A816L2X0"/>
<dbReference type="FunFam" id="1.10.167.10:FF:000001">
    <property type="entry name" value="Putative regulator of g-protein signaling 12"/>
    <property type="match status" value="1"/>
</dbReference>
<evidence type="ECO:0000256" key="1">
    <source>
        <dbReference type="SAM" id="MobiDB-lite"/>
    </source>
</evidence>
<dbReference type="InterPro" id="IPR016137">
    <property type="entry name" value="RGS"/>
</dbReference>
<dbReference type="Proteomes" id="UP000663842">
    <property type="component" value="Unassembled WGS sequence"/>
</dbReference>
<dbReference type="EMBL" id="CAJNOW010021398">
    <property type="protein sequence ID" value="CAF1684095.1"/>
    <property type="molecule type" value="Genomic_DNA"/>
</dbReference>
<evidence type="ECO:0000313" key="6">
    <source>
        <dbReference type="EMBL" id="CAF1935118.1"/>
    </source>
</evidence>
<dbReference type="Proteomes" id="UP000663834">
    <property type="component" value="Unassembled WGS sequence"/>
</dbReference>
<accession>A0A816L2X0</accession>
<dbReference type="EMBL" id="CAJOBF010000502">
    <property type="protein sequence ID" value="CAF3827181.1"/>
    <property type="molecule type" value="Genomic_DNA"/>
</dbReference>
<dbReference type="SUPFAM" id="SSF48097">
    <property type="entry name" value="Regulator of G-protein signaling, RGS"/>
    <property type="match status" value="1"/>
</dbReference>
<keyword evidence="11" id="KW-1185">Reference proteome</keyword>
<dbReference type="SMART" id="SM00315">
    <property type="entry name" value="RGS"/>
    <property type="match status" value="1"/>
</dbReference>
<reference evidence="5" key="1">
    <citation type="submission" date="2021-02" db="EMBL/GenBank/DDBJ databases">
        <authorList>
            <person name="Nowell W R."/>
        </authorList>
    </citation>
    <scope>NUCLEOTIDE SEQUENCE</scope>
</reference>
<evidence type="ECO:0000313" key="3">
    <source>
        <dbReference type="EMBL" id="CAF1207037.1"/>
    </source>
</evidence>
<evidence type="ECO:0000313" key="5">
    <source>
        <dbReference type="EMBL" id="CAF1928367.1"/>
    </source>
</evidence>
<dbReference type="Proteomes" id="UP000663824">
    <property type="component" value="Unassembled WGS sequence"/>
</dbReference>
<dbReference type="PROSITE" id="PS50132">
    <property type="entry name" value="RGS"/>
    <property type="match status" value="1"/>
</dbReference>
<evidence type="ECO:0000313" key="4">
    <source>
        <dbReference type="EMBL" id="CAF1684095.1"/>
    </source>
</evidence>
<dbReference type="EMBL" id="CAJOBG010001992">
    <property type="protein sequence ID" value="CAF3975069.1"/>
    <property type="molecule type" value="Genomic_DNA"/>
</dbReference>
<name>A0A816L2X0_9BILA</name>
<dbReference type="OrthoDB" id="10266999at2759"/>
<dbReference type="EMBL" id="CAJNRF010000011">
    <property type="protein sequence ID" value="CAF1928367.1"/>
    <property type="molecule type" value="Genomic_DNA"/>
</dbReference>
<feature type="domain" description="RGS" evidence="2">
    <location>
        <begin position="286"/>
        <end position="402"/>
    </location>
</feature>
<dbReference type="Proteomes" id="UP000663866">
    <property type="component" value="Unassembled WGS sequence"/>
</dbReference>
<dbReference type="CDD" id="cd08718">
    <property type="entry name" value="RGS_RZ-like"/>
    <property type="match status" value="1"/>
</dbReference>
<dbReference type="EMBL" id="CAJNOV010005349">
    <property type="protein sequence ID" value="CAF1207037.1"/>
    <property type="molecule type" value="Genomic_DNA"/>
</dbReference>
<dbReference type="Gene3D" id="1.10.167.10">
    <property type="entry name" value="Regulator of G-protein Signalling 4, domain 2"/>
    <property type="match status" value="1"/>
</dbReference>
<dbReference type="PANTHER" id="PTHR10845">
    <property type="entry name" value="REGULATOR OF G PROTEIN SIGNALING"/>
    <property type="match status" value="1"/>
</dbReference>
<evidence type="ECO:0000313" key="8">
    <source>
        <dbReference type="EMBL" id="CAF3827181.1"/>
    </source>
</evidence>
<evidence type="ECO:0000313" key="11">
    <source>
        <dbReference type="Proteomes" id="UP000663866"/>
    </source>
</evidence>
<feature type="region of interest" description="Disordered" evidence="1">
    <location>
        <begin position="63"/>
        <end position="123"/>
    </location>
</feature>
<proteinExistence type="predicted"/>
<comment type="caution">
    <text evidence="5">The sequence shown here is derived from an EMBL/GenBank/DDBJ whole genome shotgun (WGS) entry which is preliminary data.</text>
</comment>
<evidence type="ECO:0000259" key="2">
    <source>
        <dbReference type="PROSITE" id="PS50132"/>
    </source>
</evidence>
<dbReference type="PRINTS" id="PR01301">
    <property type="entry name" value="RGSPROTEIN"/>
</dbReference>
<dbReference type="EMBL" id="CAJNRE010001097">
    <property type="protein sequence ID" value="CAF1935118.1"/>
    <property type="molecule type" value="Genomic_DNA"/>
</dbReference>
<feature type="compositionally biased region" description="Polar residues" evidence="1">
    <location>
        <begin position="79"/>
        <end position="123"/>
    </location>
</feature>
<gene>
    <name evidence="3" type="ORF">CJN711_LOCUS12323</name>
    <name evidence="4" type="ORF">KQP761_LOCUS37815</name>
    <name evidence="6" type="ORF">MBJ925_LOCUS4883</name>
    <name evidence="9" type="ORF">OVN521_LOCUS13599</name>
    <name evidence="8" type="ORF">UXM345_LOCUS6364</name>
    <name evidence="5" type="ORF">WKI299_LOCUS186</name>
    <name evidence="7" type="ORF">XDN619_LOCUS21211</name>
</gene>
<protein>
    <recommendedName>
        <fullName evidence="2">RGS domain-containing protein</fullName>
    </recommendedName>
</protein>
<evidence type="ECO:0000313" key="9">
    <source>
        <dbReference type="EMBL" id="CAF3975069.1"/>
    </source>
</evidence>